<gene>
    <name evidence="2" type="ORF">DFH07DRAFT_1063994</name>
</gene>
<dbReference type="SUPFAM" id="SSF53474">
    <property type="entry name" value="alpha/beta-Hydrolases"/>
    <property type="match status" value="1"/>
</dbReference>
<dbReference type="Gene3D" id="3.40.50.1820">
    <property type="entry name" value="alpha/beta hydrolase"/>
    <property type="match status" value="1"/>
</dbReference>
<feature type="domain" description="Dienelactone hydrolase" evidence="1">
    <location>
        <begin position="50"/>
        <end position="181"/>
    </location>
</feature>
<comment type="caution">
    <text evidence="2">The sequence shown here is derived from an EMBL/GenBank/DDBJ whole genome shotgun (WGS) entry which is preliminary data.</text>
</comment>
<keyword evidence="2" id="KW-0378">Hydrolase</keyword>
<name>A0AAD7IFZ1_9AGAR</name>
<dbReference type="EMBL" id="JARJLG010000123">
    <property type="protein sequence ID" value="KAJ7741425.1"/>
    <property type="molecule type" value="Genomic_DNA"/>
</dbReference>
<organism evidence="2 3">
    <name type="scientific">Mycena maculata</name>
    <dbReference type="NCBI Taxonomy" id="230809"/>
    <lineage>
        <taxon>Eukaryota</taxon>
        <taxon>Fungi</taxon>
        <taxon>Dikarya</taxon>
        <taxon>Basidiomycota</taxon>
        <taxon>Agaricomycotina</taxon>
        <taxon>Agaricomycetes</taxon>
        <taxon>Agaricomycetidae</taxon>
        <taxon>Agaricales</taxon>
        <taxon>Marasmiineae</taxon>
        <taxon>Mycenaceae</taxon>
        <taxon>Mycena</taxon>
    </lineage>
</organism>
<evidence type="ECO:0000313" key="2">
    <source>
        <dbReference type="EMBL" id="KAJ7741425.1"/>
    </source>
</evidence>
<evidence type="ECO:0000313" key="3">
    <source>
        <dbReference type="Proteomes" id="UP001215280"/>
    </source>
</evidence>
<dbReference type="PANTHER" id="PTHR17630">
    <property type="entry name" value="DIENELACTONE HYDROLASE"/>
    <property type="match status" value="1"/>
</dbReference>
<dbReference type="InterPro" id="IPR002925">
    <property type="entry name" value="Dienelactn_hydro"/>
</dbReference>
<dbReference type="Proteomes" id="UP001215280">
    <property type="component" value="Unassembled WGS sequence"/>
</dbReference>
<dbReference type="InterPro" id="IPR029058">
    <property type="entry name" value="AB_hydrolase_fold"/>
</dbReference>
<proteinExistence type="predicted"/>
<dbReference type="GO" id="GO:0016787">
    <property type="term" value="F:hydrolase activity"/>
    <property type="evidence" value="ECO:0007669"/>
    <property type="project" value="UniProtKB-KW"/>
</dbReference>
<keyword evidence="3" id="KW-1185">Reference proteome</keyword>
<dbReference type="Pfam" id="PF01738">
    <property type="entry name" value="DLH"/>
    <property type="match status" value="1"/>
</dbReference>
<evidence type="ECO:0000259" key="1">
    <source>
        <dbReference type="Pfam" id="PF01738"/>
    </source>
</evidence>
<reference evidence="2" key="1">
    <citation type="submission" date="2023-03" db="EMBL/GenBank/DDBJ databases">
        <title>Massive genome expansion in bonnet fungi (Mycena s.s.) driven by repeated elements and novel gene families across ecological guilds.</title>
        <authorList>
            <consortium name="Lawrence Berkeley National Laboratory"/>
            <person name="Harder C.B."/>
            <person name="Miyauchi S."/>
            <person name="Viragh M."/>
            <person name="Kuo A."/>
            <person name="Thoen E."/>
            <person name="Andreopoulos B."/>
            <person name="Lu D."/>
            <person name="Skrede I."/>
            <person name="Drula E."/>
            <person name="Henrissat B."/>
            <person name="Morin E."/>
            <person name="Kohler A."/>
            <person name="Barry K."/>
            <person name="LaButti K."/>
            <person name="Morin E."/>
            <person name="Salamov A."/>
            <person name="Lipzen A."/>
            <person name="Mereny Z."/>
            <person name="Hegedus B."/>
            <person name="Baldrian P."/>
            <person name="Stursova M."/>
            <person name="Weitz H."/>
            <person name="Taylor A."/>
            <person name="Grigoriev I.V."/>
            <person name="Nagy L.G."/>
            <person name="Martin F."/>
            <person name="Kauserud H."/>
        </authorList>
    </citation>
    <scope>NUCLEOTIDE SEQUENCE</scope>
    <source>
        <strain evidence="2">CBHHK188m</strain>
    </source>
</reference>
<dbReference type="PANTHER" id="PTHR17630:SF44">
    <property type="entry name" value="PROTEIN AIM2"/>
    <property type="match status" value="1"/>
</dbReference>
<accession>A0AAD7IFZ1</accession>
<dbReference type="AlphaFoldDB" id="A0AAD7IFZ1"/>
<protein>
    <submittedName>
        <fullName evidence="2">Dienelactone hydrolase endo-1,3,1,4-beta-D-glucanase</fullName>
    </submittedName>
</protein>
<sequence length="197" mass="22337">MGVKMMLPGRVGEKMGFLHWARFYSVLITRIPSIIASRPSVVDTRVSTFFHAVQERKKYEKIGALGFCFGGTMAIRLGATDLFQSAVVCHPGPFSIDQLKASKVPTSWVCAEDDMYFKPEKRLEAEAVFAERKGKDTFVDYEFKEYKGTTHGFASRTDLRYPETKEAFEKALDQAVEWFNNSTRAVVLLLFFAGYDV</sequence>